<comment type="caution">
    <text evidence="7">The sequence shown here is derived from an EMBL/GenBank/DDBJ whole genome shotgun (WGS) entry which is preliminary data.</text>
</comment>
<evidence type="ECO:0000256" key="4">
    <source>
        <dbReference type="HAMAP-Rule" id="MF_00368"/>
    </source>
</evidence>
<dbReference type="PANTHER" id="PTHR45987:SF4">
    <property type="entry name" value="LARGE RIBOSOMAL SUBUNIT PROTEIN BL12M"/>
    <property type="match status" value="1"/>
</dbReference>
<dbReference type="InterPro" id="IPR008932">
    <property type="entry name" value="Ribosomal_bL12_oligo"/>
</dbReference>
<dbReference type="Pfam" id="PF00542">
    <property type="entry name" value="Ribosomal_L12"/>
    <property type="match status" value="1"/>
</dbReference>
<dbReference type="Pfam" id="PF16320">
    <property type="entry name" value="Ribosomal_L12_N"/>
    <property type="match status" value="1"/>
</dbReference>
<sequence length="128" mass="13406">MAKLTTDELIDAFKELTLIELSEFVKQFEEVFEVTAAAPAAVAVAAPAGAAPAEEVEEQTEFDVILEAVGSQKIAVIKEVRTLTGLGLKEAKDLVDGAPKPVLEAATKEAADKAKEQLEGAGATVVIK</sequence>
<organism evidence="7 8">
    <name type="scientific">Miniimonas arenae</name>
    <dbReference type="NCBI Taxonomy" id="676201"/>
    <lineage>
        <taxon>Bacteria</taxon>
        <taxon>Bacillati</taxon>
        <taxon>Actinomycetota</taxon>
        <taxon>Actinomycetes</taxon>
        <taxon>Micrococcales</taxon>
        <taxon>Beutenbergiaceae</taxon>
        <taxon>Miniimonas</taxon>
    </lineage>
</organism>
<evidence type="ECO:0000259" key="6">
    <source>
        <dbReference type="Pfam" id="PF16320"/>
    </source>
</evidence>
<gene>
    <name evidence="4" type="primary">rplL</name>
    <name evidence="7" type="ORF">FH969_10845</name>
</gene>
<comment type="similarity">
    <text evidence="1 4">Belongs to the bacterial ribosomal protein bL12 family.</text>
</comment>
<dbReference type="Proteomes" id="UP000313849">
    <property type="component" value="Unassembled WGS sequence"/>
</dbReference>
<dbReference type="GO" id="GO:0022625">
    <property type="term" value="C:cytosolic large ribosomal subunit"/>
    <property type="evidence" value="ECO:0007669"/>
    <property type="project" value="TreeGrafter"/>
</dbReference>
<dbReference type="InterPro" id="IPR013823">
    <property type="entry name" value="Ribosomal_bL12_C"/>
</dbReference>
<evidence type="ECO:0000256" key="2">
    <source>
        <dbReference type="ARBA" id="ARBA00022980"/>
    </source>
</evidence>
<evidence type="ECO:0000256" key="3">
    <source>
        <dbReference type="ARBA" id="ARBA00023274"/>
    </source>
</evidence>
<dbReference type="GO" id="GO:0003735">
    <property type="term" value="F:structural constituent of ribosome"/>
    <property type="evidence" value="ECO:0007669"/>
    <property type="project" value="InterPro"/>
</dbReference>
<dbReference type="GO" id="GO:0006412">
    <property type="term" value="P:translation"/>
    <property type="evidence" value="ECO:0007669"/>
    <property type="project" value="UniProtKB-UniRule"/>
</dbReference>
<dbReference type="Gene3D" id="1.20.5.710">
    <property type="entry name" value="Single helix bin"/>
    <property type="match status" value="1"/>
</dbReference>
<dbReference type="FunFam" id="3.30.1390.10:FF:000001">
    <property type="entry name" value="50S ribosomal protein L7/L12"/>
    <property type="match status" value="1"/>
</dbReference>
<dbReference type="Gene3D" id="3.30.1390.10">
    <property type="match status" value="1"/>
</dbReference>
<name>A0A5C5BAQ2_9MICO</name>
<proteinExistence type="inferred from homology"/>
<dbReference type="InterPro" id="IPR000206">
    <property type="entry name" value="Ribosomal_bL12"/>
</dbReference>
<dbReference type="SUPFAM" id="SSF54736">
    <property type="entry name" value="ClpS-like"/>
    <property type="match status" value="1"/>
</dbReference>
<dbReference type="EMBL" id="VENP01000041">
    <property type="protein sequence ID" value="TNU73559.1"/>
    <property type="molecule type" value="Genomic_DNA"/>
</dbReference>
<keyword evidence="2 4" id="KW-0689">Ribosomal protein</keyword>
<dbReference type="NCBIfam" id="TIGR00855">
    <property type="entry name" value="L12"/>
    <property type="match status" value="1"/>
</dbReference>
<reference evidence="7 8" key="1">
    <citation type="submission" date="2019-06" db="EMBL/GenBank/DDBJ databases">
        <title>Draft genome sequence of Miniimonas arenae KCTC 19750T isolated from sea sand.</title>
        <authorList>
            <person name="Park S.-J."/>
        </authorList>
    </citation>
    <scope>NUCLEOTIDE SEQUENCE [LARGE SCALE GENOMIC DNA]</scope>
    <source>
        <strain evidence="7 8">KCTC 19750</strain>
    </source>
</reference>
<dbReference type="InterPro" id="IPR036235">
    <property type="entry name" value="Ribosomal_bL12_oligo_N_sf"/>
</dbReference>
<protein>
    <recommendedName>
        <fullName evidence="4">Large ribosomal subunit protein bL12</fullName>
    </recommendedName>
</protein>
<dbReference type="PANTHER" id="PTHR45987">
    <property type="entry name" value="39S RIBOSOMAL PROTEIN L12"/>
    <property type="match status" value="1"/>
</dbReference>
<evidence type="ECO:0000259" key="5">
    <source>
        <dbReference type="Pfam" id="PF00542"/>
    </source>
</evidence>
<keyword evidence="8" id="KW-1185">Reference proteome</keyword>
<dbReference type="OrthoDB" id="9811748at2"/>
<comment type="subunit">
    <text evidence="4">Homodimer. Part of the ribosomal stalk of the 50S ribosomal subunit. Forms a multimeric L10(L12)X complex, where L10 forms an elongated spine to which 2 to 4 L12 dimers bind in a sequential fashion. Binds GTP-bound translation factors.</text>
</comment>
<dbReference type="RefSeq" id="WP_108719186.1">
    <property type="nucleotide sequence ID" value="NZ_DAMDJA010000019.1"/>
</dbReference>
<dbReference type="AlphaFoldDB" id="A0A5C5BAQ2"/>
<keyword evidence="3 4" id="KW-0687">Ribonucleoprotein</keyword>
<dbReference type="HAMAP" id="MF_00368">
    <property type="entry name" value="Ribosomal_bL12"/>
    <property type="match status" value="1"/>
</dbReference>
<evidence type="ECO:0000313" key="7">
    <source>
        <dbReference type="EMBL" id="TNU73559.1"/>
    </source>
</evidence>
<feature type="domain" description="Large ribosomal subunit protein bL12 C-terminal" evidence="5">
    <location>
        <begin position="62"/>
        <end position="128"/>
    </location>
</feature>
<comment type="function">
    <text evidence="4">Forms part of the ribosomal stalk which helps the ribosome interact with GTP-bound translation factors. Is thus essential for accurate translation.</text>
</comment>
<accession>A0A5C5BAQ2</accession>
<dbReference type="InterPro" id="IPR014719">
    <property type="entry name" value="Ribosomal_bL12_C/ClpS-like"/>
</dbReference>
<dbReference type="SUPFAM" id="SSF48300">
    <property type="entry name" value="Ribosomal protein L7/12, oligomerisation (N-terminal) domain"/>
    <property type="match status" value="1"/>
</dbReference>
<dbReference type="CDD" id="cd00387">
    <property type="entry name" value="Ribosomal_L7_L12"/>
    <property type="match status" value="1"/>
</dbReference>
<feature type="domain" description="Large ribosomal subunit protein bL12 oligomerization" evidence="6">
    <location>
        <begin position="5"/>
        <end position="52"/>
    </location>
</feature>
<dbReference type="GO" id="GO:0003729">
    <property type="term" value="F:mRNA binding"/>
    <property type="evidence" value="ECO:0007669"/>
    <property type="project" value="TreeGrafter"/>
</dbReference>
<evidence type="ECO:0000313" key="8">
    <source>
        <dbReference type="Proteomes" id="UP000313849"/>
    </source>
</evidence>
<evidence type="ECO:0000256" key="1">
    <source>
        <dbReference type="ARBA" id="ARBA00007197"/>
    </source>
</evidence>